<feature type="domain" description="Flavodoxin-like fold" evidence="3">
    <location>
        <begin position="3"/>
        <end position="175"/>
    </location>
</feature>
<dbReference type="InterPro" id="IPR003680">
    <property type="entry name" value="Flavodoxin_fold"/>
</dbReference>
<name>A0A975ERF4_9RHOB</name>
<accession>A0A975ERF4</accession>
<dbReference type="PANTHER" id="PTHR10204">
    <property type="entry name" value="NAD P H OXIDOREDUCTASE-RELATED"/>
    <property type="match status" value="1"/>
</dbReference>
<dbReference type="InterPro" id="IPR029039">
    <property type="entry name" value="Flavoprotein-like_sf"/>
</dbReference>
<evidence type="ECO:0000313" key="4">
    <source>
        <dbReference type="EMBL" id="QTN36487.1"/>
    </source>
</evidence>
<dbReference type="EMBL" id="CP060010">
    <property type="protein sequence ID" value="QTN36487.1"/>
    <property type="molecule type" value="Genomic_DNA"/>
</dbReference>
<dbReference type="RefSeq" id="WP_209357186.1">
    <property type="nucleotide sequence ID" value="NZ_CP060010.1"/>
</dbReference>
<dbReference type="Proteomes" id="UP000665026">
    <property type="component" value="Chromosome"/>
</dbReference>
<reference evidence="4" key="1">
    <citation type="submission" date="2020-07" db="EMBL/GenBank/DDBJ databases">
        <title>Genome sequences of bacteria associated with the marine, planktonic diatom Thalassiosira profunda strain ECT2AJA-044.</title>
        <authorList>
            <person name="Gargas C.B."/>
            <person name="Roberts W.R."/>
            <person name="Alverson A.J."/>
        </authorList>
    </citation>
    <scope>NUCLEOTIDE SEQUENCE</scope>
    <source>
        <strain evidence="4">ECT2AJA-044</strain>
    </source>
</reference>
<evidence type="ECO:0000313" key="5">
    <source>
        <dbReference type="Proteomes" id="UP000665026"/>
    </source>
</evidence>
<sequence>MAKKIFVLNGHPREASLSATFAQTYANAAQGEGHEVRVMNVGDLEFDPDIGQALYKDPKPLEPDLEQVLQSIEWADHVVLTSPMWWGGLPAKLKGLIDRSFLPGRTFDTKSGKFPKPMLKGRTARVILTSDTPGWYFRLIYRSALHSQLKRQILGFIGLSPTRFTHFAQSSDPKPGAVARWIDSVKSLGAQAI</sequence>
<dbReference type="Gene3D" id="3.40.50.360">
    <property type="match status" value="1"/>
</dbReference>
<proteinExistence type="inferred from homology"/>
<evidence type="ECO:0000259" key="3">
    <source>
        <dbReference type="Pfam" id="PF02525"/>
    </source>
</evidence>
<protein>
    <submittedName>
        <fullName evidence="4">NAD(P)H-dependent oxidoreductase</fullName>
    </submittedName>
</protein>
<keyword evidence="2" id="KW-0560">Oxidoreductase</keyword>
<dbReference type="PANTHER" id="PTHR10204:SF34">
    <property type="entry name" value="NAD(P)H DEHYDROGENASE [QUINONE] 1 ISOFORM 1"/>
    <property type="match status" value="1"/>
</dbReference>
<comment type="similarity">
    <text evidence="1">Belongs to the NAD(P)H dehydrogenase (quinone) family.</text>
</comment>
<dbReference type="InterPro" id="IPR051545">
    <property type="entry name" value="NAD(P)H_dehydrogenase_qn"/>
</dbReference>
<dbReference type="Pfam" id="PF02525">
    <property type="entry name" value="Flavodoxin_2"/>
    <property type="match status" value="1"/>
</dbReference>
<dbReference type="GO" id="GO:0003955">
    <property type="term" value="F:NAD(P)H dehydrogenase (quinone) activity"/>
    <property type="evidence" value="ECO:0007669"/>
    <property type="project" value="TreeGrafter"/>
</dbReference>
<dbReference type="GO" id="GO:0005829">
    <property type="term" value="C:cytosol"/>
    <property type="evidence" value="ECO:0007669"/>
    <property type="project" value="TreeGrafter"/>
</dbReference>
<dbReference type="KEGG" id="cact:HZ995_02920"/>
<evidence type="ECO:0000256" key="1">
    <source>
        <dbReference type="ARBA" id="ARBA00006252"/>
    </source>
</evidence>
<dbReference type="SUPFAM" id="SSF52218">
    <property type="entry name" value="Flavoproteins"/>
    <property type="match status" value="1"/>
</dbReference>
<evidence type="ECO:0000256" key="2">
    <source>
        <dbReference type="ARBA" id="ARBA00023002"/>
    </source>
</evidence>
<gene>
    <name evidence="4" type="ORF">HZ995_02920</name>
</gene>
<dbReference type="AlphaFoldDB" id="A0A975ERF4"/>
<organism evidence="4 5">
    <name type="scientific">Cognatishimia activa</name>
    <dbReference type="NCBI Taxonomy" id="1715691"/>
    <lineage>
        <taxon>Bacteria</taxon>
        <taxon>Pseudomonadati</taxon>
        <taxon>Pseudomonadota</taxon>
        <taxon>Alphaproteobacteria</taxon>
        <taxon>Rhodobacterales</taxon>
        <taxon>Paracoccaceae</taxon>
        <taxon>Cognatishimia</taxon>
    </lineage>
</organism>